<dbReference type="Proteomes" id="UP000004319">
    <property type="component" value="Unassembled WGS sequence"/>
</dbReference>
<proteinExistence type="predicted"/>
<gene>
    <name evidence="3" type="ORF">ATPR_2266</name>
</gene>
<name>F7VFW7_9PROT</name>
<evidence type="ECO:0000313" key="3">
    <source>
        <dbReference type="EMBL" id="GAA09262.1"/>
    </source>
</evidence>
<organism evidence="3 4">
    <name type="scientific">Acetobacter tropicalis NBRC 101654</name>
    <dbReference type="NCBI Taxonomy" id="749388"/>
    <lineage>
        <taxon>Bacteria</taxon>
        <taxon>Pseudomonadati</taxon>
        <taxon>Pseudomonadota</taxon>
        <taxon>Alphaproteobacteria</taxon>
        <taxon>Acetobacterales</taxon>
        <taxon>Acetobacteraceae</taxon>
        <taxon>Acetobacter</taxon>
    </lineage>
</organism>
<feature type="compositionally biased region" description="Polar residues" evidence="1">
    <location>
        <begin position="373"/>
        <end position="385"/>
    </location>
</feature>
<dbReference type="CDD" id="cd10936">
    <property type="entry name" value="CE4_DAC2"/>
    <property type="match status" value="1"/>
</dbReference>
<keyword evidence="2" id="KW-0812">Transmembrane</keyword>
<evidence type="ECO:0000256" key="1">
    <source>
        <dbReference type="SAM" id="MobiDB-lite"/>
    </source>
</evidence>
<sequence length="385" mass="39717">MTGTAIMHSTSLWQQMPPSGRAFVRFWGGTAAAVGVLVITLQIMGPPRPEIGGQDIDLPAADSAQPQAAKIDIPGLQADLLENHSGPNGYALPKRGQHGRMARQVYAAPVVDVPAGSAQVALLIDGVGDSEALTQEAMTSLPGPVSLAISPYVSDADDIIQQARAHKHETLLSLPVQDDKAAGGADAKAANNAGPRALGAGLSASKNMENYSWALSSLAGYAGVTNAFSGQNGGAFPHSPAFTPILTDIDKRGLLYLNATPGTAVQGPGAIGTADVSINTDTDIVNIDIQLLKLQQAARRNGRAIGVMGPLRPVALACLRAWIPHLKDVGITLVPVSMLVAPQPAAAPSSTTPAPSTGPAQADGGMHVHLSAPNWNQQNSQQPRF</sequence>
<dbReference type="Pfam" id="PF04748">
    <property type="entry name" value="Polysacc_deac_2"/>
    <property type="match status" value="1"/>
</dbReference>
<dbReference type="GO" id="GO:0005975">
    <property type="term" value="P:carbohydrate metabolic process"/>
    <property type="evidence" value="ECO:0007669"/>
    <property type="project" value="InterPro"/>
</dbReference>
<feature type="compositionally biased region" description="Low complexity" evidence="1">
    <location>
        <begin position="344"/>
        <end position="362"/>
    </location>
</feature>
<keyword evidence="2" id="KW-1133">Transmembrane helix</keyword>
<keyword evidence="2" id="KW-0472">Membrane</keyword>
<dbReference type="InterPro" id="IPR006837">
    <property type="entry name" value="Divergent_DAC"/>
</dbReference>
<dbReference type="Gene3D" id="3.20.20.370">
    <property type="entry name" value="Glycoside hydrolase/deacetylase"/>
    <property type="match status" value="1"/>
</dbReference>
<dbReference type="AlphaFoldDB" id="F7VFW7"/>
<dbReference type="PANTHER" id="PTHR30105">
    <property type="entry name" value="UNCHARACTERIZED YIBQ-RELATED"/>
    <property type="match status" value="1"/>
</dbReference>
<comment type="caution">
    <text evidence="3">The sequence shown here is derived from an EMBL/GenBank/DDBJ whole genome shotgun (WGS) entry which is preliminary data.</text>
</comment>
<dbReference type="InterPro" id="IPR011330">
    <property type="entry name" value="Glyco_hydro/deAcase_b/a-brl"/>
</dbReference>
<accession>F7VFW7</accession>
<evidence type="ECO:0000256" key="2">
    <source>
        <dbReference type="SAM" id="Phobius"/>
    </source>
</evidence>
<protein>
    <recommendedName>
        <fullName evidence="5">Divergent polysaccharide deacetylase</fullName>
    </recommendedName>
</protein>
<evidence type="ECO:0008006" key="5">
    <source>
        <dbReference type="Google" id="ProtNLM"/>
    </source>
</evidence>
<dbReference type="SUPFAM" id="SSF88713">
    <property type="entry name" value="Glycoside hydrolase/deacetylase"/>
    <property type="match status" value="1"/>
</dbReference>
<dbReference type="PANTHER" id="PTHR30105:SF2">
    <property type="entry name" value="DIVERGENT POLYSACCHARIDE DEACETYLASE SUPERFAMILY"/>
    <property type="match status" value="1"/>
</dbReference>
<dbReference type="EMBL" id="BABS01000078">
    <property type="protein sequence ID" value="GAA09262.1"/>
    <property type="molecule type" value="Genomic_DNA"/>
</dbReference>
<feature type="transmembrane region" description="Helical" evidence="2">
    <location>
        <begin position="22"/>
        <end position="41"/>
    </location>
</feature>
<feature type="region of interest" description="Disordered" evidence="1">
    <location>
        <begin position="344"/>
        <end position="385"/>
    </location>
</feature>
<reference evidence="3 4" key="1">
    <citation type="journal article" date="2011" name="Biochem. Biophys. Res. Commun.">
        <title>Increased number of Arginine-based salt bridges contributes to the thermotolerance of thermotolerant acetic acid bacteria, Acetobacter tropicalis SKU1100.</title>
        <authorList>
            <person name="Matsutani M."/>
            <person name="Hirakawa H."/>
            <person name="Nishikura M."/>
            <person name="Soemphol W."/>
            <person name="Ali I.A.I."/>
            <person name="Yakushi T."/>
            <person name="Matsushita K."/>
        </authorList>
    </citation>
    <scope>NUCLEOTIDE SEQUENCE [LARGE SCALE GENOMIC DNA]</scope>
    <source>
        <strain evidence="3 4">NBRC 101654</strain>
    </source>
</reference>
<evidence type="ECO:0000313" key="4">
    <source>
        <dbReference type="Proteomes" id="UP000004319"/>
    </source>
</evidence>